<dbReference type="Gene3D" id="3.10.280.10">
    <property type="entry name" value="Mitochondrial glycoprotein"/>
    <property type="match status" value="1"/>
</dbReference>
<keyword evidence="3" id="KW-1185">Reference proteome</keyword>
<feature type="compositionally biased region" description="Acidic residues" evidence="1">
    <location>
        <begin position="214"/>
        <end position="241"/>
    </location>
</feature>
<dbReference type="SUPFAM" id="SSF54529">
    <property type="entry name" value="Mitochondrial glycoprotein MAM33-like"/>
    <property type="match status" value="1"/>
</dbReference>
<dbReference type="GO" id="GO:0005759">
    <property type="term" value="C:mitochondrial matrix"/>
    <property type="evidence" value="ECO:0007669"/>
    <property type="project" value="InterPro"/>
</dbReference>
<name>A0A8T0RQD6_PANVG</name>
<dbReference type="PANTHER" id="PTHR10826:SF15">
    <property type="entry name" value="OS01G0143800 PROTEIN"/>
    <property type="match status" value="1"/>
</dbReference>
<protein>
    <recommendedName>
        <fullName evidence="4">Mitochondrial glycoprotein family protein</fullName>
    </recommendedName>
</protein>
<dbReference type="PANTHER" id="PTHR10826">
    <property type="entry name" value="COMPLEMENT COMPONENT 1"/>
    <property type="match status" value="1"/>
</dbReference>
<dbReference type="EMBL" id="CM029046">
    <property type="protein sequence ID" value="KAG2587058.1"/>
    <property type="molecule type" value="Genomic_DNA"/>
</dbReference>
<feature type="region of interest" description="Disordered" evidence="1">
    <location>
        <begin position="207"/>
        <end position="246"/>
    </location>
</feature>
<evidence type="ECO:0000313" key="2">
    <source>
        <dbReference type="EMBL" id="KAG2587058.1"/>
    </source>
</evidence>
<evidence type="ECO:0000256" key="1">
    <source>
        <dbReference type="SAM" id="MobiDB-lite"/>
    </source>
</evidence>
<reference evidence="2" key="1">
    <citation type="submission" date="2020-05" db="EMBL/GenBank/DDBJ databases">
        <title>WGS assembly of Panicum virgatum.</title>
        <authorList>
            <person name="Lovell J.T."/>
            <person name="Jenkins J."/>
            <person name="Shu S."/>
            <person name="Juenger T.E."/>
            <person name="Schmutz J."/>
        </authorList>
    </citation>
    <scope>NUCLEOTIDE SEQUENCE</scope>
    <source>
        <strain evidence="2">AP13</strain>
    </source>
</reference>
<dbReference type="FunFam" id="3.10.280.10:FF:000002">
    <property type="entry name" value="Mitochondrial glycoprotein family protein"/>
    <property type="match status" value="1"/>
</dbReference>
<accession>A0A8T0RQD6</accession>
<dbReference type="Pfam" id="PF02330">
    <property type="entry name" value="MAM33"/>
    <property type="match status" value="1"/>
</dbReference>
<evidence type="ECO:0008006" key="4">
    <source>
        <dbReference type="Google" id="ProtNLM"/>
    </source>
</evidence>
<dbReference type="InterPro" id="IPR003428">
    <property type="entry name" value="MAM33"/>
</dbReference>
<dbReference type="AlphaFoldDB" id="A0A8T0RQD6"/>
<gene>
    <name evidence="2" type="ORF">PVAP13_5NG096800</name>
</gene>
<dbReference type="InterPro" id="IPR036561">
    <property type="entry name" value="MAM33_sf"/>
</dbReference>
<proteinExistence type="predicted"/>
<dbReference type="Proteomes" id="UP000823388">
    <property type="component" value="Chromosome 5N"/>
</dbReference>
<sequence>MQRSSVFLPKNSSAHAKAIAIGQTRRAAEERASTVADVWAIHPAACAYAVIKPPQSKTQANPLFLPRLIPSAAHLHSAMAFVSASASATLLVSVPSTGRASAGVCACPQPRRTLLAPLHAAKGAKSVPVEVVMESKVKGKKKKGSGAGNLPGALDVEIREAQEYLDSDEQEPVPDNFPFEILDEDGMSVVILKRGYKDEKIEVVVSVPNLEGGPEFDDEDGEGDGESAGKDDDEEEEDESAGDSSISLKVVVSKASGPKLEFTCTAFREEIIIDDMLIVEKADDDGEEKFPYEGPEFTELPVNVQKGLFKYLEQRGITLSATNYMHDYMVTKQAQEYIRWMRKLKDFVQQ</sequence>
<comment type="caution">
    <text evidence="2">The sequence shown here is derived from an EMBL/GenBank/DDBJ whole genome shotgun (WGS) entry which is preliminary data.</text>
</comment>
<organism evidence="2 3">
    <name type="scientific">Panicum virgatum</name>
    <name type="common">Blackwell switchgrass</name>
    <dbReference type="NCBI Taxonomy" id="38727"/>
    <lineage>
        <taxon>Eukaryota</taxon>
        <taxon>Viridiplantae</taxon>
        <taxon>Streptophyta</taxon>
        <taxon>Embryophyta</taxon>
        <taxon>Tracheophyta</taxon>
        <taxon>Spermatophyta</taxon>
        <taxon>Magnoliopsida</taxon>
        <taxon>Liliopsida</taxon>
        <taxon>Poales</taxon>
        <taxon>Poaceae</taxon>
        <taxon>PACMAD clade</taxon>
        <taxon>Panicoideae</taxon>
        <taxon>Panicodae</taxon>
        <taxon>Paniceae</taxon>
        <taxon>Panicinae</taxon>
        <taxon>Panicum</taxon>
        <taxon>Panicum sect. Hiantes</taxon>
    </lineage>
</organism>
<evidence type="ECO:0000313" key="3">
    <source>
        <dbReference type="Proteomes" id="UP000823388"/>
    </source>
</evidence>